<evidence type="ECO:0000256" key="2">
    <source>
        <dbReference type="RuleBase" id="RU000461"/>
    </source>
</evidence>
<dbReference type="InterPro" id="IPR036396">
    <property type="entry name" value="Cyt_P450_sf"/>
</dbReference>
<dbReference type="PROSITE" id="PS00086">
    <property type="entry name" value="CYTOCHROME_P450"/>
    <property type="match status" value="1"/>
</dbReference>
<comment type="similarity">
    <text evidence="1 2">Belongs to the cytochrome P450 family.</text>
</comment>
<dbReference type="PANTHER" id="PTHR46696">
    <property type="entry name" value="P450, PUTATIVE (EUROFUNG)-RELATED"/>
    <property type="match status" value="1"/>
</dbReference>
<keyword evidence="2" id="KW-0408">Iron</keyword>
<comment type="caution">
    <text evidence="3">The sequence shown here is derived from an EMBL/GenBank/DDBJ whole genome shotgun (WGS) entry which is preliminary data.</text>
</comment>
<reference evidence="3 4" key="1">
    <citation type="submission" date="2024-09" db="EMBL/GenBank/DDBJ databases">
        <authorList>
            <person name="Sun Q."/>
            <person name="Mori K."/>
        </authorList>
    </citation>
    <scope>NUCLEOTIDE SEQUENCE [LARGE SCALE GENOMIC DNA]</scope>
    <source>
        <strain evidence="3 4">JCM 12763</strain>
    </source>
</reference>
<keyword evidence="2" id="KW-0560">Oxidoreductase</keyword>
<dbReference type="RefSeq" id="WP_141338457.1">
    <property type="nucleotide sequence ID" value="NZ_JBHMAX010000023.1"/>
</dbReference>
<dbReference type="SUPFAM" id="SSF48264">
    <property type="entry name" value="Cytochrome P450"/>
    <property type="match status" value="1"/>
</dbReference>
<dbReference type="Proteomes" id="UP001589613">
    <property type="component" value="Unassembled WGS sequence"/>
</dbReference>
<keyword evidence="2" id="KW-0503">Monooxygenase</keyword>
<dbReference type="InterPro" id="IPR017972">
    <property type="entry name" value="Cyt_P450_CS"/>
</dbReference>
<sequence length="387" mass="42222">MAEIPTWAPLSEEVLADQRAHYDERRRACPVARSPRGVTVLRHADVVAVAQDPATFSSGASVFRSVPNTMDPPEHTAYRSLVDAFFTRERMAALEPEVRRIARAVVAGLGDRTDAVTGLGRRFAVHAQTSWLGWTGQEDRLVRWMSANHDAARSADRGRTAAVAAEFDELVAEQVALRRAAGDDAPDDPTTELLHAVVDGRPLTDAEIVSVLRNWTAGDLGSIAASLGVVVHFLASSPEVQHELRQVALGGQGSAADELAAAVDEMLRIDDPFLVNRRVVTRPAQVGGFDLRPGERVYLNWTSANRDESVFGDPDAYRPTENAAQNLVWGTGVHVCPGRPLATMELVVVLTELLRATRQVVPDPDRRPVRETYPVGGWAHVPVVLRR</sequence>
<dbReference type="Pfam" id="PF00067">
    <property type="entry name" value="p450"/>
    <property type="match status" value="1"/>
</dbReference>
<dbReference type="Gene3D" id="1.10.630.10">
    <property type="entry name" value="Cytochrome P450"/>
    <property type="match status" value="1"/>
</dbReference>
<dbReference type="PANTHER" id="PTHR46696:SF6">
    <property type="entry name" value="P450, PUTATIVE (EUROFUNG)-RELATED"/>
    <property type="match status" value="1"/>
</dbReference>
<dbReference type="EMBL" id="JBHMAX010000023">
    <property type="protein sequence ID" value="MFB9732924.1"/>
    <property type="molecule type" value="Genomic_DNA"/>
</dbReference>
<keyword evidence="2" id="KW-0479">Metal-binding</keyword>
<keyword evidence="4" id="KW-1185">Reference proteome</keyword>
<proteinExistence type="inferred from homology"/>
<gene>
    <name evidence="3" type="ORF">ACFFN0_12815</name>
</gene>
<organism evidence="3 4">
    <name type="scientific">Ornithinimicrobium kibberense</name>
    <dbReference type="NCBI Taxonomy" id="282060"/>
    <lineage>
        <taxon>Bacteria</taxon>
        <taxon>Bacillati</taxon>
        <taxon>Actinomycetota</taxon>
        <taxon>Actinomycetes</taxon>
        <taxon>Micrococcales</taxon>
        <taxon>Ornithinimicrobiaceae</taxon>
        <taxon>Ornithinimicrobium</taxon>
    </lineage>
</organism>
<accession>A0ABV5V529</accession>
<keyword evidence="2" id="KW-0349">Heme</keyword>
<name>A0ABV5V529_9MICO</name>
<evidence type="ECO:0000313" key="4">
    <source>
        <dbReference type="Proteomes" id="UP001589613"/>
    </source>
</evidence>
<dbReference type="InterPro" id="IPR001128">
    <property type="entry name" value="Cyt_P450"/>
</dbReference>
<protein>
    <submittedName>
        <fullName evidence="3">Cytochrome P450</fullName>
    </submittedName>
</protein>
<evidence type="ECO:0000313" key="3">
    <source>
        <dbReference type="EMBL" id="MFB9732924.1"/>
    </source>
</evidence>
<evidence type="ECO:0000256" key="1">
    <source>
        <dbReference type="ARBA" id="ARBA00010617"/>
    </source>
</evidence>